<dbReference type="PANTHER" id="PTHR12015">
    <property type="entry name" value="SMALL INDUCIBLE CYTOKINE A"/>
    <property type="match status" value="1"/>
</dbReference>
<keyword evidence="2" id="KW-0732">Signal</keyword>
<dbReference type="EMBL" id="BT082212">
    <property type="protein sequence ID" value="ACQ57919.1"/>
    <property type="molecule type" value="mRNA"/>
</dbReference>
<dbReference type="InterPro" id="IPR039809">
    <property type="entry name" value="Chemokine_b/g/d"/>
</dbReference>
<dbReference type="OrthoDB" id="8900217at2759"/>
<evidence type="ECO:0000259" key="3">
    <source>
        <dbReference type="SMART" id="SM00199"/>
    </source>
</evidence>
<gene>
    <name evidence="4" type="primary">CCL19</name>
</gene>
<dbReference type="PANTHER" id="PTHR12015:SF108">
    <property type="entry name" value="C-C MOTIF CHEMOKINE 20"/>
    <property type="match status" value="1"/>
</dbReference>
<dbReference type="SMART" id="SM00199">
    <property type="entry name" value="SCY"/>
    <property type="match status" value="1"/>
</dbReference>
<dbReference type="AlphaFoldDB" id="C3KGZ7"/>
<feature type="chain" id="PRO_5002928866" evidence="2">
    <location>
        <begin position="26"/>
        <end position="111"/>
    </location>
</feature>
<evidence type="ECO:0000256" key="1">
    <source>
        <dbReference type="ARBA" id="ARBA00022514"/>
    </source>
</evidence>
<sequence>MASWGEAKLFFCLLFITCCCTMTSAEVPRDCCLSVKNKEVKKILVVDYSRQISGGGCSIDATVLVTRGGRKLCVPADESWIQAVMKHVDHLKKRCKSVQYKGQHCKGVIHE</sequence>
<reference evidence="4" key="1">
    <citation type="submission" date="2009-05" db="EMBL/GenBank/DDBJ databases">
        <title>Anoplopoma fimbria ESTs and full-length cDNAs.</title>
        <authorList>
            <person name="Messmer A."/>
            <person name="Rondeau E."/>
            <person name="Sanderson D."/>
            <person name="Cooper G."/>
            <person name="Leong J."/>
            <person name="Koop B.F."/>
        </authorList>
    </citation>
    <scope>NUCLEOTIDE SEQUENCE</scope>
    <source>
        <tissue evidence="4">Brain</tissue>
    </source>
</reference>
<dbReference type="SUPFAM" id="SSF54117">
    <property type="entry name" value="Interleukin 8-like chemokines"/>
    <property type="match status" value="1"/>
</dbReference>
<name>C3KGZ7_ANOFI</name>
<proteinExistence type="evidence at transcript level"/>
<dbReference type="GO" id="GO:0008009">
    <property type="term" value="F:chemokine activity"/>
    <property type="evidence" value="ECO:0007669"/>
    <property type="project" value="InterPro"/>
</dbReference>
<evidence type="ECO:0000256" key="2">
    <source>
        <dbReference type="SAM" id="SignalP"/>
    </source>
</evidence>
<dbReference type="Pfam" id="PF00048">
    <property type="entry name" value="IL8"/>
    <property type="match status" value="1"/>
</dbReference>
<dbReference type="GO" id="GO:0005615">
    <property type="term" value="C:extracellular space"/>
    <property type="evidence" value="ECO:0007669"/>
    <property type="project" value="UniProtKB-KW"/>
</dbReference>
<evidence type="ECO:0000313" key="4">
    <source>
        <dbReference type="EMBL" id="ACQ57919.1"/>
    </source>
</evidence>
<feature type="domain" description="Chemokine interleukin-8-like" evidence="3">
    <location>
        <begin position="28"/>
        <end position="88"/>
    </location>
</feature>
<dbReference type="InterPro" id="IPR001811">
    <property type="entry name" value="Chemokine_IL8-like_dom"/>
</dbReference>
<accession>C3KGZ7</accession>
<feature type="signal peptide" evidence="2">
    <location>
        <begin position="1"/>
        <end position="25"/>
    </location>
</feature>
<dbReference type="InterPro" id="IPR036048">
    <property type="entry name" value="Interleukin_8-like_sf"/>
</dbReference>
<protein>
    <submittedName>
        <fullName evidence="4">C-C motif chemokine 19</fullName>
    </submittedName>
</protein>
<keyword evidence="1" id="KW-0202">Cytokine</keyword>
<dbReference type="Gene3D" id="2.40.50.40">
    <property type="match status" value="1"/>
</dbReference>
<organism evidence="4">
    <name type="scientific">Anoplopoma fimbria</name>
    <name type="common">Sablefish</name>
    <dbReference type="NCBI Taxonomy" id="229290"/>
    <lineage>
        <taxon>Eukaryota</taxon>
        <taxon>Metazoa</taxon>
        <taxon>Chordata</taxon>
        <taxon>Craniata</taxon>
        <taxon>Vertebrata</taxon>
        <taxon>Euteleostomi</taxon>
        <taxon>Actinopterygii</taxon>
        <taxon>Neopterygii</taxon>
        <taxon>Teleostei</taxon>
        <taxon>Neoteleostei</taxon>
        <taxon>Acanthomorphata</taxon>
        <taxon>Eupercaria</taxon>
        <taxon>Perciformes</taxon>
        <taxon>Cottioidei</taxon>
        <taxon>Anoplopomatales</taxon>
        <taxon>Anoplopomatidae</taxon>
        <taxon>Anoplopoma</taxon>
    </lineage>
</organism>
<dbReference type="GO" id="GO:0006955">
    <property type="term" value="P:immune response"/>
    <property type="evidence" value="ECO:0007669"/>
    <property type="project" value="InterPro"/>
</dbReference>